<dbReference type="KEGG" id="glj:GKIL_3950"/>
<keyword evidence="1" id="KW-0812">Transmembrane</keyword>
<organism evidence="3 4">
    <name type="scientific">Gloeobacter kilaueensis (strain ATCC BAA-2537 / CCAP 1431/1 / ULC 316 / JS1)</name>
    <dbReference type="NCBI Taxonomy" id="1183438"/>
    <lineage>
        <taxon>Bacteria</taxon>
        <taxon>Bacillati</taxon>
        <taxon>Cyanobacteriota</taxon>
        <taxon>Cyanophyceae</taxon>
        <taxon>Gloeobacterales</taxon>
        <taxon>Gloeobacteraceae</taxon>
        <taxon>Gloeobacter</taxon>
    </lineage>
</organism>
<dbReference type="GO" id="GO:0043164">
    <property type="term" value="P:Gram-negative-bacterium-type cell wall biogenesis"/>
    <property type="evidence" value="ECO:0007669"/>
    <property type="project" value="TreeGrafter"/>
</dbReference>
<reference evidence="3 4" key="1">
    <citation type="journal article" date="2013" name="PLoS ONE">
        <title>Cultivation and Complete Genome Sequencing of Gloeobacter kilaueensis sp. nov., from a Lava Cave in Kilauea Caldera, Hawai'i.</title>
        <authorList>
            <person name="Saw J.H."/>
            <person name="Schatz M."/>
            <person name="Brown M.V."/>
            <person name="Kunkel D.D."/>
            <person name="Foster J.S."/>
            <person name="Shick H."/>
            <person name="Christensen S."/>
            <person name="Hou S."/>
            <person name="Wan X."/>
            <person name="Donachie S.P."/>
        </authorList>
    </citation>
    <scope>NUCLEOTIDE SEQUENCE [LARGE SCALE GENOMIC DNA]</scope>
    <source>
        <strain evidence="4">JS</strain>
    </source>
</reference>
<dbReference type="AlphaFoldDB" id="U5QMP6"/>
<dbReference type="CDD" id="cd06259">
    <property type="entry name" value="YdcF-like"/>
    <property type="match status" value="1"/>
</dbReference>
<dbReference type="PANTHER" id="PTHR30336:SF4">
    <property type="entry name" value="ENVELOPE BIOGENESIS FACTOR ELYC"/>
    <property type="match status" value="1"/>
</dbReference>
<evidence type="ECO:0000313" key="3">
    <source>
        <dbReference type="EMBL" id="AGY60196.1"/>
    </source>
</evidence>
<dbReference type="HOGENOM" id="CLU_086929_0_0_3"/>
<dbReference type="InterPro" id="IPR051599">
    <property type="entry name" value="Cell_Envelope_Assoc"/>
</dbReference>
<dbReference type="Proteomes" id="UP000017396">
    <property type="component" value="Chromosome"/>
</dbReference>
<sequence>MSDPSLCLRPPELWTVLTSALMQWLSEPLLVVLPLALLIALPWFIRPLPFKRWLSAVPAVVLLAYIGCTAPPLLAFANRRLMHFEAAGTAIPADAIVVLGRGIEFQATRVDLAAQLWQAGRAPRIFTSGRGDADSMLAALRAKGVPASDLQAEECSRTTEENAQFTALRLKPEGVRRIVLITDAPHMKRSLDIFQKAGFAVVPAMSPIPPQLSEQHKRLLILREFAGWLLYRLSG</sequence>
<dbReference type="eggNOG" id="COG1434">
    <property type="taxonomic scope" value="Bacteria"/>
</dbReference>
<dbReference type="Pfam" id="PF02698">
    <property type="entry name" value="DUF218"/>
    <property type="match status" value="1"/>
</dbReference>
<keyword evidence="1" id="KW-0472">Membrane</keyword>
<dbReference type="Gene3D" id="3.40.50.620">
    <property type="entry name" value="HUPs"/>
    <property type="match status" value="1"/>
</dbReference>
<protein>
    <recommendedName>
        <fullName evidence="2">DUF218 domain-containing protein</fullName>
    </recommendedName>
</protein>
<dbReference type="GO" id="GO:0000270">
    <property type="term" value="P:peptidoglycan metabolic process"/>
    <property type="evidence" value="ECO:0007669"/>
    <property type="project" value="TreeGrafter"/>
</dbReference>
<feature type="domain" description="DUF218" evidence="2">
    <location>
        <begin position="94"/>
        <end position="227"/>
    </location>
</feature>
<proteinExistence type="predicted"/>
<dbReference type="InterPro" id="IPR014729">
    <property type="entry name" value="Rossmann-like_a/b/a_fold"/>
</dbReference>
<evidence type="ECO:0000259" key="2">
    <source>
        <dbReference type="Pfam" id="PF02698"/>
    </source>
</evidence>
<dbReference type="EMBL" id="CP003587">
    <property type="protein sequence ID" value="AGY60196.1"/>
    <property type="molecule type" value="Genomic_DNA"/>
</dbReference>
<dbReference type="PANTHER" id="PTHR30336">
    <property type="entry name" value="INNER MEMBRANE PROTEIN, PROBABLE PERMEASE"/>
    <property type="match status" value="1"/>
</dbReference>
<accession>U5QMP6</accession>
<feature type="transmembrane region" description="Helical" evidence="1">
    <location>
        <begin position="53"/>
        <end position="74"/>
    </location>
</feature>
<feature type="transmembrane region" description="Helical" evidence="1">
    <location>
        <begin position="20"/>
        <end position="41"/>
    </location>
</feature>
<name>U5QMP6_GLOK1</name>
<dbReference type="OrthoDB" id="420315at2"/>
<dbReference type="GO" id="GO:0005886">
    <property type="term" value="C:plasma membrane"/>
    <property type="evidence" value="ECO:0007669"/>
    <property type="project" value="TreeGrafter"/>
</dbReference>
<dbReference type="STRING" id="1183438.GKIL_3950"/>
<dbReference type="InterPro" id="IPR003848">
    <property type="entry name" value="DUF218"/>
</dbReference>
<evidence type="ECO:0000256" key="1">
    <source>
        <dbReference type="SAM" id="Phobius"/>
    </source>
</evidence>
<dbReference type="RefSeq" id="WP_023175528.1">
    <property type="nucleotide sequence ID" value="NC_022600.1"/>
</dbReference>
<evidence type="ECO:0000313" key="4">
    <source>
        <dbReference type="Proteomes" id="UP000017396"/>
    </source>
</evidence>
<gene>
    <name evidence="3" type="ORF">GKIL_3950</name>
</gene>
<keyword evidence="1" id="KW-1133">Transmembrane helix</keyword>
<keyword evidence="4" id="KW-1185">Reference proteome</keyword>